<dbReference type="EMBL" id="FJUW01000012">
    <property type="protein sequence ID" value="CZS96068.1"/>
    <property type="molecule type" value="Genomic_DNA"/>
</dbReference>
<organism evidence="3 4">
    <name type="scientific">Rhynchosporium graminicola</name>
    <dbReference type="NCBI Taxonomy" id="2792576"/>
    <lineage>
        <taxon>Eukaryota</taxon>
        <taxon>Fungi</taxon>
        <taxon>Dikarya</taxon>
        <taxon>Ascomycota</taxon>
        <taxon>Pezizomycotina</taxon>
        <taxon>Leotiomycetes</taxon>
        <taxon>Helotiales</taxon>
        <taxon>Ploettnerulaceae</taxon>
        <taxon>Rhynchosporium</taxon>
    </lineage>
</organism>
<dbReference type="InParanoid" id="A0A1E1KDF2"/>
<feature type="chain" id="PRO_5009445846" description="BTB domain-containing protein" evidence="2">
    <location>
        <begin position="20"/>
        <end position="254"/>
    </location>
</feature>
<feature type="compositionally biased region" description="Low complexity" evidence="1">
    <location>
        <begin position="21"/>
        <end position="36"/>
    </location>
</feature>
<dbReference type="Gene3D" id="3.30.710.10">
    <property type="entry name" value="Potassium Channel Kv1.1, Chain A"/>
    <property type="match status" value="1"/>
</dbReference>
<dbReference type="STRING" id="914237.A0A1E1KDF2"/>
<proteinExistence type="predicted"/>
<comment type="caution">
    <text evidence="3">The sequence shown here is derived from an EMBL/GenBank/DDBJ whole genome shotgun (WGS) entry which is preliminary data.</text>
</comment>
<name>A0A1E1KDF2_9HELO</name>
<sequence length="254" mass="28006">MRLATDLNLEFSILALGAATPTSSPAEAAPTSGPTTPKVPQSIKHAWISACPYQYRGNSSGLLCTSRPHLLPFAILQRGIQFGFEEGTTGIIKLQETEEVVFKIFLTWLYAQSLWSKDVKESWPDLGHLISLYIFADMARIPRLNHIIDALIAISDSNSELPSSRELAFGWENTSASSPLCSLIVDWFTLKPPDGYSDGGISRLPVECPMEIMKAIQPMISQYRGTKPGRKAISDIHPSKYYIADDPANASIRH</sequence>
<evidence type="ECO:0000256" key="2">
    <source>
        <dbReference type="SAM" id="SignalP"/>
    </source>
</evidence>
<protein>
    <recommendedName>
        <fullName evidence="5">BTB domain-containing protein</fullName>
    </recommendedName>
</protein>
<dbReference type="Proteomes" id="UP000178129">
    <property type="component" value="Unassembled WGS sequence"/>
</dbReference>
<dbReference type="AlphaFoldDB" id="A0A1E1KDF2"/>
<evidence type="ECO:0008006" key="5">
    <source>
        <dbReference type="Google" id="ProtNLM"/>
    </source>
</evidence>
<accession>A0A1E1KDF2</accession>
<evidence type="ECO:0000256" key="1">
    <source>
        <dbReference type="SAM" id="MobiDB-lite"/>
    </source>
</evidence>
<reference evidence="4" key="1">
    <citation type="submission" date="2016-03" db="EMBL/GenBank/DDBJ databases">
        <authorList>
            <person name="Ploux O."/>
        </authorList>
    </citation>
    <scope>NUCLEOTIDE SEQUENCE [LARGE SCALE GENOMIC DNA]</scope>
    <source>
        <strain evidence="4">UK7</strain>
    </source>
</reference>
<dbReference type="InterPro" id="IPR011333">
    <property type="entry name" value="SKP1/BTB/POZ_sf"/>
</dbReference>
<evidence type="ECO:0000313" key="4">
    <source>
        <dbReference type="Proteomes" id="UP000178129"/>
    </source>
</evidence>
<gene>
    <name evidence="3" type="ORF">RCO7_05071</name>
</gene>
<keyword evidence="2" id="KW-0732">Signal</keyword>
<feature type="signal peptide" evidence="2">
    <location>
        <begin position="1"/>
        <end position="19"/>
    </location>
</feature>
<keyword evidence="4" id="KW-1185">Reference proteome</keyword>
<evidence type="ECO:0000313" key="3">
    <source>
        <dbReference type="EMBL" id="CZS96068.1"/>
    </source>
</evidence>
<feature type="region of interest" description="Disordered" evidence="1">
    <location>
        <begin position="21"/>
        <end position="40"/>
    </location>
</feature>